<evidence type="ECO:0000256" key="3">
    <source>
        <dbReference type="ARBA" id="ARBA00004406"/>
    </source>
</evidence>
<evidence type="ECO:0000256" key="12">
    <source>
        <dbReference type="ARBA" id="ARBA00023136"/>
    </source>
</evidence>
<evidence type="ECO:0000256" key="7">
    <source>
        <dbReference type="ARBA" id="ARBA00022824"/>
    </source>
</evidence>
<dbReference type="Pfam" id="PF00067">
    <property type="entry name" value="p450"/>
    <property type="match status" value="1"/>
</dbReference>
<dbReference type="GO" id="GO:0004497">
    <property type="term" value="F:monooxygenase activity"/>
    <property type="evidence" value="ECO:0007669"/>
    <property type="project" value="UniProtKB-KW"/>
</dbReference>
<keyword evidence="7" id="KW-0256">Endoplasmic reticulum</keyword>
<comment type="cofactor">
    <cofactor evidence="1">
        <name>heme</name>
        <dbReference type="ChEBI" id="CHEBI:30413"/>
    </cofactor>
</comment>
<comment type="similarity">
    <text evidence="4">Belongs to the cytochrome P450 family.</text>
</comment>
<keyword evidence="13" id="KW-0812">Transmembrane</keyword>
<dbReference type="InterPro" id="IPR050476">
    <property type="entry name" value="Insect_CytP450_Detox"/>
</dbReference>
<dbReference type="EMBL" id="JAPWTK010000791">
    <property type="protein sequence ID" value="KAJ8936062.1"/>
    <property type="molecule type" value="Genomic_DNA"/>
</dbReference>
<dbReference type="Proteomes" id="UP001162162">
    <property type="component" value="Unassembled WGS sequence"/>
</dbReference>
<keyword evidence="11" id="KW-0503">Monooxygenase</keyword>
<evidence type="ECO:0000256" key="11">
    <source>
        <dbReference type="ARBA" id="ARBA00023033"/>
    </source>
</evidence>
<evidence type="ECO:0000313" key="15">
    <source>
        <dbReference type="Proteomes" id="UP001162162"/>
    </source>
</evidence>
<comment type="caution">
    <text evidence="14">The sequence shown here is derived from an EMBL/GenBank/DDBJ whole genome shotgun (WGS) entry which is preliminary data.</text>
</comment>
<dbReference type="GO" id="GO:0020037">
    <property type="term" value="F:heme binding"/>
    <property type="evidence" value="ECO:0007669"/>
    <property type="project" value="InterPro"/>
</dbReference>
<name>A0AAV8XBP9_9CUCU</name>
<dbReference type="AlphaFoldDB" id="A0AAV8XBP9"/>
<evidence type="ECO:0000313" key="14">
    <source>
        <dbReference type="EMBL" id="KAJ8936062.1"/>
    </source>
</evidence>
<dbReference type="PANTHER" id="PTHR24292:SF100">
    <property type="entry name" value="CYTOCHROME P450 6A16, ISOFORM B-RELATED"/>
    <property type="match status" value="1"/>
</dbReference>
<keyword evidence="10" id="KW-0408">Iron</keyword>
<feature type="transmembrane region" description="Helical" evidence="13">
    <location>
        <begin position="16"/>
        <end position="40"/>
    </location>
</feature>
<reference evidence="14" key="1">
    <citation type="journal article" date="2023" name="Insect Mol. Biol.">
        <title>Genome sequencing provides insights into the evolution of gene families encoding plant cell wall-degrading enzymes in longhorned beetles.</title>
        <authorList>
            <person name="Shin N.R."/>
            <person name="Okamura Y."/>
            <person name="Kirsch R."/>
            <person name="Pauchet Y."/>
        </authorList>
    </citation>
    <scope>NUCLEOTIDE SEQUENCE</scope>
    <source>
        <strain evidence="14">AMC_N1</strain>
    </source>
</reference>
<sequence length="74" mass="8417">MKPFKVYGNNLTIDELAAQCFIFFFAGFETSSTTMTFALFKLSTHQDIQDKVIEQIKAVLAKHDNKMTFAFSAK</sequence>
<dbReference type="GO" id="GO:0005789">
    <property type="term" value="C:endoplasmic reticulum membrane"/>
    <property type="evidence" value="ECO:0007669"/>
    <property type="project" value="UniProtKB-SubCell"/>
</dbReference>
<dbReference type="SUPFAM" id="SSF48264">
    <property type="entry name" value="Cytochrome P450"/>
    <property type="match status" value="1"/>
</dbReference>
<keyword evidence="9" id="KW-0560">Oxidoreductase</keyword>
<evidence type="ECO:0000256" key="8">
    <source>
        <dbReference type="ARBA" id="ARBA00022848"/>
    </source>
</evidence>
<dbReference type="PANTHER" id="PTHR24292">
    <property type="entry name" value="CYTOCHROME P450"/>
    <property type="match status" value="1"/>
</dbReference>
<evidence type="ECO:0000256" key="6">
    <source>
        <dbReference type="ARBA" id="ARBA00022723"/>
    </source>
</evidence>
<keyword evidence="13" id="KW-1133">Transmembrane helix</keyword>
<dbReference type="InterPro" id="IPR036396">
    <property type="entry name" value="Cyt_P450_sf"/>
</dbReference>
<dbReference type="GO" id="GO:0016705">
    <property type="term" value="F:oxidoreductase activity, acting on paired donors, with incorporation or reduction of molecular oxygen"/>
    <property type="evidence" value="ECO:0007669"/>
    <property type="project" value="InterPro"/>
</dbReference>
<keyword evidence="12 13" id="KW-0472">Membrane</keyword>
<evidence type="ECO:0008006" key="16">
    <source>
        <dbReference type="Google" id="ProtNLM"/>
    </source>
</evidence>
<keyword evidence="5" id="KW-0349">Heme</keyword>
<dbReference type="Gene3D" id="1.10.630.10">
    <property type="entry name" value="Cytochrome P450"/>
    <property type="match status" value="1"/>
</dbReference>
<keyword evidence="6" id="KW-0479">Metal-binding</keyword>
<evidence type="ECO:0000256" key="2">
    <source>
        <dbReference type="ARBA" id="ARBA00004174"/>
    </source>
</evidence>
<evidence type="ECO:0000256" key="10">
    <source>
        <dbReference type="ARBA" id="ARBA00023004"/>
    </source>
</evidence>
<accession>A0AAV8XBP9</accession>
<protein>
    <recommendedName>
        <fullName evidence="16">Cytochrome P450</fullName>
    </recommendedName>
</protein>
<proteinExistence type="inferred from homology"/>
<dbReference type="InterPro" id="IPR001128">
    <property type="entry name" value="Cyt_P450"/>
</dbReference>
<comment type="subcellular location">
    <subcellularLocation>
        <location evidence="3">Endoplasmic reticulum membrane</location>
        <topology evidence="3">Peripheral membrane protein</topology>
    </subcellularLocation>
    <subcellularLocation>
        <location evidence="2">Microsome membrane</location>
        <topology evidence="2">Peripheral membrane protein</topology>
    </subcellularLocation>
</comment>
<keyword evidence="8" id="KW-0492">Microsome</keyword>
<evidence type="ECO:0000256" key="5">
    <source>
        <dbReference type="ARBA" id="ARBA00022617"/>
    </source>
</evidence>
<evidence type="ECO:0000256" key="4">
    <source>
        <dbReference type="ARBA" id="ARBA00010617"/>
    </source>
</evidence>
<evidence type="ECO:0000256" key="9">
    <source>
        <dbReference type="ARBA" id="ARBA00023002"/>
    </source>
</evidence>
<keyword evidence="15" id="KW-1185">Reference proteome</keyword>
<evidence type="ECO:0000256" key="1">
    <source>
        <dbReference type="ARBA" id="ARBA00001971"/>
    </source>
</evidence>
<organism evidence="14 15">
    <name type="scientific">Aromia moschata</name>
    <dbReference type="NCBI Taxonomy" id="1265417"/>
    <lineage>
        <taxon>Eukaryota</taxon>
        <taxon>Metazoa</taxon>
        <taxon>Ecdysozoa</taxon>
        <taxon>Arthropoda</taxon>
        <taxon>Hexapoda</taxon>
        <taxon>Insecta</taxon>
        <taxon>Pterygota</taxon>
        <taxon>Neoptera</taxon>
        <taxon>Endopterygota</taxon>
        <taxon>Coleoptera</taxon>
        <taxon>Polyphaga</taxon>
        <taxon>Cucujiformia</taxon>
        <taxon>Chrysomeloidea</taxon>
        <taxon>Cerambycidae</taxon>
        <taxon>Cerambycinae</taxon>
        <taxon>Callichromatini</taxon>
        <taxon>Aromia</taxon>
    </lineage>
</organism>
<gene>
    <name evidence="14" type="ORF">NQ318_004963</name>
</gene>
<dbReference type="GO" id="GO:0005506">
    <property type="term" value="F:iron ion binding"/>
    <property type="evidence" value="ECO:0007669"/>
    <property type="project" value="InterPro"/>
</dbReference>
<evidence type="ECO:0000256" key="13">
    <source>
        <dbReference type="SAM" id="Phobius"/>
    </source>
</evidence>